<feature type="signal peptide" evidence="3">
    <location>
        <begin position="1"/>
        <end position="20"/>
    </location>
</feature>
<dbReference type="eggNOG" id="ENOG502RYDG">
    <property type="taxonomic scope" value="Eukaryota"/>
</dbReference>
<dbReference type="EC" id="3.5.1.89" evidence="2"/>
<dbReference type="VEuPathDB" id="FungiDB:ACLA_077650"/>
<dbReference type="InterPro" id="IPR003737">
    <property type="entry name" value="GlcNAc_PI_deacetylase-related"/>
</dbReference>
<dbReference type="OrthoDB" id="203440at2759"/>
<evidence type="ECO:0000256" key="3">
    <source>
        <dbReference type="SAM" id="SignalP"/>
    </source>
</evidence>
<evidence type="ECO:0000256" key="1">
    <source>
        <dbReference type="ARBA" id="ARBA00006066"/>
    </source>
</evidence>
<dbReference type="GO" id="GO:0000225">
    <property type="term" value="F:N-acetylglucosaminylphosphatidylinositol deacetylase activity"/>
    <property type="evidence" value="ECO:0007669"/>
    <property type="project" value="UniProtKB-EC"/>
</dbReference>
<dbReference type="HOGENOM" id="CLU_066463_0_0_1"/>
<dbReference type="PANTHER" id="PTHR12993">
    <property type="entry name" value="N-ACETYLGLUCOSAMINYL-PHOSPHATIDYLINOSITOL DE-N-ACETYLASE-RELATED"/>
    <property type="match status" value="1"/>
</dbReference>
<name>A1CLN9_ASPCL</name>
<feature type="chain" id="PRO_5002633573" description="N-acetylglucosaminylphosphatidylinositol deacetylase" evidence="3">
    <location>
        <begin position="21"/>
        <end position="283"/>
    </location>
</feature>
<dbReference type="InterPro" id="IPR024078">
    <property type="entry name" value="LmbE-like_dom_sf"/>
</dbReference>
<reference evidence="4 5" key="1">
    <citation type="journal article" date="2008" name="PLoS Genet.">
        <title>Genomic islands in the pathogenic filamentous fungus Aspergillus fumigatus.</title>
        <authorList>
            <person name="Fedorova N.D."/>
            <person name="Khaldi N."/>
            <person name="Joardar V.S."/>
            <person name="Maiti R."/>
            <person name="Amedeo P."/>
            <person name="Anderson M.J."/>
            <person name="Crabtree J."/>
            <person name="Silva J.C."/>
            <person name="Badger J.H."/>
            <person name="Albarraq A."/>
            <person name="Angiuoli S."/>
            <person name="Bussey H."/>
            <person name="Bowyer P."/>
            <person name="Cotty P.J."/>
            <person name="Dyer P.S."/>
            <person name="Egan A."/>
            <person name="Galens K."/>
            <person name="Fraser-Liggett C.M."/>
            <person name="Haas B.J."/>
            <person name="Inman J.M."/>
            <person name="Kent R."/>
            <person name="Lemieux S."/>
            <person name="Malavazi I."/>
            <person name="Orvis J."/>
            <person name="Roemer T."/>
            <person name="Ronning C.M."/>
            <person name="Sundaram J.P."/>
            <person name="Sutton G."/>
            <person name="Turner G."/>
            <person name="Venter J.C."/>
            <person name="White O.R."/>
            <person name="Whitty B.R."/>
            <person name="Youngman P."/>
            <person name="Wolfe K.H."/>
            <person name="Goldman G.H."/>
            <person name="Wortman J.R."/>
            <person name="Jiang B."/>
            <person name="Denning D.W."/>
            <person name="Nierman W.C."/>
        </authorList>
    </citation>
    <scope>NUCLEOTIDE SEQUENCE [LARGE SCALE GENOMIC DNA]</scope>
    <source>
        <strain evidence="5">ATCC 1007 / CBS 513.65 / DSM 816 / NCTC 3887 / NRRL 1</strain>
    </source>
</reference>
<proteinExistence type="inferred from homology"/>
<keyword evidence="5" id="KW-1185">Reference proteome</keyword>
<evidence type="ECO:0000256" key="2">
    <source>
        <dbReference type="ARBA" id="ARBA00012176"/>
    </source>
</evidence>
<gene>
    <name evidence="4" type="ORF">ACLA_077650</name>
</gene>
<dbReference type="RefSeq" id="XP_001270444.1">
    <property type="nucleotide sequence ID" value="XM_001270443.1"/>
</dbReference>
<dbReference type="GO" id="GO:0005783">
    <property type="term" value="C:endoplasmic reticulum"/>
    <property type="evidence" value="ECO:0007669"/>
    <property type="project" value="TreeGrafter"/>
</dbReference>
<sequence length="283" mass="30826">MHFNFLSTICLLALSGLGAASKRAVARTLNIVAHQDDDLLFQNPDIIHDIGSGRRVRTVYLTAGDAGRGWEYWTSRQAGAMAAYAEMAGVSNDWEESDLGIPGKDIPLYTLSDRQRISIAFMHLPDGSIDGNGFPSTDNESMEKLWKESIPEIRTVDESGTTYTRQELIDTLTTIIDDFGPDDVNALDYLHDFGTGDHSDHTAGGLFANEAAIPSEFPGNVIAYIGYPTSDLPANVDGEDLEEKKAAFYTYAAYDDAVCSSDEACAGGPYESWLARLYNLSGL</sequence>
<dbReference type="OMA" id="KLWQSEI"/>
<evidence type="ECO:0000313" key="4">
    <source>
        <dbReference type="EMBL" id="EAW09018.1"/>
    </source>
</evidence>
<dbReference type="KEGG" id="act:ACLA_077650"/>
<protein>
    <recommendedName>
        <fullName evidence="2">N-acetylglucosaminylphosphatidylinositol deacetylase</fullName>
        <ecNumber evidence="2">3.5.1.89</ecNumber>
    </recommendedName>
</protein>
<dbReference type="Pfam" id="PF02585">
    <property type="entry name" value="PIG-L"/>
    <property type="match status" value="1"/>
</dbReference>
<organism evidence="4 5">
    <name type="scientific">Aspergillus clavatus (strain ATCC 1007 / CBS 513.65 / DSM 816 / NCTC 3887 / NRRL 1 / QM 1276 / 107)</name>
    <dbReference type="NCBI Taxonomy" id="344612"/>
    <lineage>
        <taxon>Eukaryota</taxon>
        <taxon>Fungi</taxon>
        <taxon>Dikarya</taxon>
        <taxon>Ascomycota</taxon>
        <taxon>Pezizomycotina</taxon>
        <taxon>Eurotiomycetes</taxon>
        <taxon>Eurotiomycetidae</taxon>
        <taxon>Eurotiales</taxon>
        <taxon>Aspergillaceae</taxon>
        <taxon>Aspergillus</taxon>
        <taxon>Aspergillus subgen. Fumigati</taxon>
    </lineage>
</organism>
<dbReference type="EMBL" id="DS027057">
    <property type="protein sequence ID" value="EAW09018.1"/>
    <property type="molecule type" value="Genomic_DNA"/>
</dbReference>
<dbReference type="Gene3D" id="3.40.50.10320">
    <property type="entry name" value="LmbE-like"/>
    <property type="match status" value="1"/>
</dbReference>
<accession>A1CLN9</accession>
<comment type="similarity">
    <text evidence="1">Belongs to the PIGL family.</text>
</comment>
<dbReference type="SUPFAM" id="SSF102588">
    <property type="entry name" value="LmbE-like"/>
    <property type="match status" value="1"/>
</dbReference>
<keyword evidence="3" id="KW-0732">Signal</keyword>
<evidence type="ECO:0000313" key="5">
    <source>
        <dbReference type="Proteomes" id="UP000006701"/>
    </source>
</evidence>
<dbReference type="Proteomes" id="UP000006701">
    <property type="component" value="Unassembled WGS sequence"/>
</dbReference>
<dbReference type="GeneID" id="4702594"/>
<dbReference type="PANTHER" id="PTHR12993:SF23">
    <property type="entry name" value="N-ACETYLGLUCOSAMINYLPHOSPHATIDYLINOSITOL DEACETYLASE"/>
    <property type="match status" value="1"/>
</dbReference>
<dbReference type="STRING" id="344612.A1CLN9"/>
<dbReference type="AlphaFoldDB" id="A1CLN9"/>